<protein>
    <submittedName>
        <fullName evidence="2">Uncharacterized protein</fullName>
    </submittedName>
</protein>
<gene>
    <name evidence="2" type="ORF">B0T16DRAFT_501250</name>
</gene>
<dbReference type="EMBL" id="JAULSV010000001">
    <property type="protein sequence ID" value="KAK0656660.1"/>
    <property type="molecule type" value="Genomic_DNA"/>
</dbReference>
<proteinExistence type="predicted"/>
<feature type="compositionally biased region" description="Low complexity" evidence="1">
    <location>
        <begin position="67"/>
        <end position="77"/>
    </location>
</feature>
<evidence type="ECO:0000313" key="3">
    <source>
        <dbReference type="Proteomes" id="UP001174936"/>
    </source>
</evidence>
<evidence type="ECO:0000256" key="1">
    <source>
        <dbReference type="SAM" id="MobiDB-lite"/>
    </source>
</evidence>
<dbReference type="Proteomes" id="UP001174936">
    <property type="component" value="Unassembled WGS sequence"/>
</dbReference>
<feature type="compositionally biased region" description="Basic and acidic residues" evidence="1">
    <location>
        <begin position="307"/>
        <end position="319"/>
    </location>
</feature>
<organism evidence="2 3">
    <name type="scientific">Cercophora newfieldiana</name>
    <dbReference type="NCBI Taxonomy" id="92897"/>
    <lineage>
        <taxon>Eukaryota</taxon>
        <taxon>Fungi</taxon>
        <taxon>Dikarya</taxon>
        <taxon>Ascomycota</taxon>
        <taxon>Pezizomycotina</taxon>
        <taxon>Sordariomycetes</taxon>
        <taxon>Sordariomycetidae</taxon>
        <taxon>Sordariales</taxon>
        <taxon>Lasiosphaeriaceae</taxon>
        <taxon>Cercophora</taxon>
    </lineage>
</organism>
<accession>A0AA40CYV5</accession>
<reference evidence="2" key="1">
    <citation type="submission" date="2023-06" db="EMBL/GenBank/DDBJ databases">
        <title>Genome-scale phylogeny and comparative genomics of the fungal order Sordariales.</title>
        <authorList>
            <consortium name="Lawrence Berkeley National Laboratory"/>
            <person name="Hensen N."/>
            <person name="Bonometti L."/>
            <person name="Westerberg I."/>
            <person name="Brannstrom I.O."/>
            <person name="Guillou S."/>
            <person name="Cros-Aarteil S."/>
            <person name="Calhoun S."/>
            <person name="Haridas S."/>
            <person name="Kuo A."/>
            <person name="Mondo S."/>
            <person name="Pangilinan J."/>
            <person name="Riley R."/>
            <person name="Labutti K."/>
            <person name="Andreopoulos B."/>
            <person name="Lipzen A."/>
            <person name="Chen C."/>
            <person name="Yanf M."/>
            <person name="Daum C."/>
            <person name="Ng V."/>
            <person name="Clum A."/>
            <person name="Steindorff A."/>
            <person name="Ohm R."/>
            <person name="Martin F."/>
            <person name="Silar P."/>
            <person name="Natvig D."/>
            <person name="Lalanne C."/>
            <person name="Gautier V."/>
            <person name="Ament-Velasquez S.L."/>
            <person name="Kruys A."/>
            <person name="Hutchinson M.I."/>
            <person name="Powell A.J."/>
            <person name="Barry K."/>
            <person name="Miller A.N."/>
            <person name="Grigoriev I.V."/>
            <person name="Debuchy R."/>
            <person name="Gladieux P."/>
            <person name="Thoren M.H."/>
            <person name="Johannesson H."/>
        </authorList>
    </citation>
    <scope>NUCLEOTIDE SEQUENCE</scope>
    <source>
        <strain evidence="2">SMH2532-1</strain>
    </source>
</reference>
<feature type="region of interest" description="Disordered" evidence="1">
    <location>
        <begin position="58"/>
        <end position="82"/>
    </location>
</feature>
<sequence>MEILRVTLTPILRGSLRMKFKTRRLTKLRRGRAFPFKSAPSRLRDSFLLPPPRQLVRATAPLPLPRRPNNSGDNNNEGGSGVVSAQAQVDGELSVRCANRGAVLKPSSPRRPGTDEKPEVATSSPFSGHCIPHQLVRSFADHNVSFDPAVPMPPPNPARLTPADFIAAGLAGCVRTPGTSAYLSETGFCNILPAGTDDPGPMFITRPGNHTNENLRTPTEKSPFRYQDSGDRWMGYSDSRSRYRGRSHHALPYKSAMTGEERAKRAAKLYKSRKAAVAVPSSTRKLFGIEKMRLEIAAAEAENRRRAEAKNKRRAEADKASSVVGGVAGDAGDVSGGCRAAKETEEADKDDKWEEFLLLKNILGVPFLTEFLPGTGSAVEVVEELKAKADGDNNREEFLHHKPSGRFRSTLLSNV</sequence>
<evidence type="ECO:0000313" key="2">
    <source>
        <dbReference type="EMBL" id="KAK0656660.1"/>
    </source>
</evidence>
<feature type="region of interest" description="Disordered" evidence="1">
    <location>
        <begin position="307"/>
        <end position="328"/>
    </location>
</feature>
<keyword evidence="3" id="KW-1185">Reference proteome</keyword>
<dbReference type="AlphaFoldDB" id="A0AA40CYV5"/>
<feature type="region of interest" description="Disordered" evidence="1">
    <location>
        <begin position="100"/>
        <end position="127"/>
    </location>
</feature>
<comment type="caution">
    <text evidence="2">The sequence shown here is derived from an EMBL/GenBank/DDBJ whole genome shotgun (WGS) entry which is preliminary data.</text>
</comment>
<name>A0AA40CYV5_9PEZI</name>